<proteinExistence type="predicted"/>
<dbReference type="STRING" id="4795.A0A225VNT3"/>
<comment type="caution">
    <text evidence="1">The sequence shown here is derived from an EMBL/GenBank/DDBJ whole genome shotgun (WGS) entry which is preliminary data.</text>
</comment>
<name>A0A225VNT3_9STRA</name>
<evidence type="ECO:0000313" key="1">
    <source>
        <dbReference type="EMBL" id="OWZ07166.1"/>
    </source>
</evidence>
<evidence type="ECO:0000313" key="2">
    <source>
        <dbReference type="Proteomes" id="UP000198211"/>
    </source>
</evidence>
<evidence type="ECO:0008006" key="3">
    <source>
        <dbReference type="Google" id="ProtNLM"/>
    </source>
</evidence>
<dbReference type="AlphaFoldDB" id="A0A225VNT3"/>
<dbReference type="OrthoDB" id="128837at2759"/>
<reference evidence="2" key="1">
    <citation type="submission" date="2017-03" db="EMBL/GenBank/DDBJ databases">
        <title>Phytopthora megakarya and P. palmivora, two closely related causual agents of cacao black pod achieved similar genome size and gene model numbers by different mechanisms.</title>
        <authorList>
            <person name="Ali S."/>
            <person name="Shao J."/>
            <person name="Larry D.J."/>
            <person name="Kronmiller B."/>
            <person name="Shen D."/>
            <person name="Strem M.D."/>
            <person name="Melnick R.L."/>
            <person name="Guiltinan M.J."/>
            <person name="Tyler B.M."/>
            <person name="Meinhardt L.W."/>
            <person name="Bailey B.A."/>
        </authorList>
    </citation>
    <scope>NUCLEOTIDE SEQUENCE [LARGE SCALE GENOMIC DNA]</scope>
    <source>
        <strain evidence="2">zdho120</strain>
    </source>
</reference>
<gene>
    <name evidence="1" type="ORF">PHMEG_00020473</name>
</gene>
<protein>
    <recommendedName>
        <fullName evidence="3">MULE transposase domain-containing protein</fullName>
    </recommendedName>
</protein>
<keyword evidence="2" id="KW-1185">Reference proteome</keyword>
<dbReference type="EMBL" id="NBNE01003646">
    <property type="protein sequence ID" value="OWZ07166.1"/>
    <property type="molecule type" value="Genomic_DNA"/>
</dbReference>
<feature type="non-terminal residue" evidence="1">
    <location>
        <position position="395"/>
    </location>
</feature>
<dbReference type="Proteomes" id="UP000198211">
    <property type="component" value="Unassembled WGS sequence"/>
</dbReference>
<sequence length="395" mass="45419">MKCVSSECGLGGGLYPRRYKILVCEQSDSAIIYMKYEHLIPGGASSPKKPRLTTQMNTCLDGKLSENAALKPEDLSHYWYQRYNVVKRKGQNQQSRKYKATLSVGDWSTNKILCNPYDTLENIEETGDNLIVFCDSKLVDNRLIPDIGNGDESSPFRIGLTSFSLLNSYASLQDNDRISTIIHVDSTHNIRAYLEKFFSISFVPRFVMSDADDAQFNACQQQLAQTKLLISKYYETLQRISGYYETMFFRDLNNLHFCTTEQEYVDKRNRILSAWKSAAEFYQPFRSVYERLKTEWMVDGRGRPSRFSCWQIYHSPTGCASTNNPVETYHKTLKLVNKSSNASLTKLVDRLDKSRIGFLGSNKNVKFVHEVSKRLRALYNRQVKYGELGAVPLER</sequence>
<accession>A0A225VNT3</accession>
<organism evidence="1 2">
    <name type="scientific">Phytophthora megakarya</name>
    <dbReference type="NCBI Taxonomy" id="4795"/>
    <lineage>
        <taxon>Eukaryota</taxon>
        <taxon>Sar</taxon>
        <taxon>Stramenopiles</taxon>
        <taxon>Oomycota</taxon>
        <taxon>Peronosporomycetes</taxon>
        <taxon>Peronosporales</taxon>
        <taxon>Peronosporaceae</taxon>
        <taxon>Phytophthora</taxon>
    </lineage>
</organism>